<dbReference type="EMBL" id="MU069580">
    <property type="protein sequence ID" value="KAF5838382.1"/>
    <property type="molecule type" value="Genomic_DNA"/>
</dbReference>
<protein>
    <recommendedName>
        <fullName evidence="3">Encoded protein</fullName>
    </recommendedName>
</protein>
<accession>A0ABQ7GUV5</accession>
<name>A0ABQ7GUV5_DUNSA</name>
<evidence type="ECO:0000313" key="2">
    <source>
        <dbReference type="Proteomes" id="UP000815325"/>
    </source>
</evidence>
<evidence type="ECO:0000313" key="1">
    <source>
        <dbReference type="EMBL" id="KAF5838382.1"/>
    </source>
</evidence>
<gene>
    <name evidence="1" type="ORF">DUNSADRAFT_2918</name>
</gene>
<reference evidence="1" key="1">
    <citation type="submission" date="2017-08" db="EMBL/GenBank/DDBJ databases">
        <authorList>
            <person name="Polle J.E."/>
            <person name="Barry K."/>
            <person name="Cushman J."/>
            <person name="Schmutz J."/>
            <person name="Tran D."/>
            <person name="Hathwaick L.T."/>
            <person name="Yim W.C."/>
            <person name="Jenkins J."/>
            <person name="Mckie-Krisberg Z.M."/>
            <person name="Prochnik S."/>
            <person name="Lindquist E."/>
            <person name="Dockter R.B."/>
            <person name="Adam C."/>
            <person name="Molina H."/>
            <person name="Bunkerborg J."/>
            <person name="Jin E."/>
            <person name="Buchheim M."/>
            <person name="Magnuson J."/>
        </authorList>
    </citation>
    <scope>NUCLEOTIDE SEQUENCE</scope>
    <source>
        <strain evidence="1">CCAP 19/18</strain>
    </source>
</reference>
<evidence type="ECO:0008006" key="3">
    <source>
        <dbReference type="Google" id="ProtNLM"/>
    </source>
</evidence>
<comment type="caution">
    <text evidence="1">The sequence shown here is derived from an EMBL/GenBank/DDBJ whole genome shotgun (WGS) entry which is preliminary data.</text>
</comment>
<proteinExistence type="predicted"/>
<keyword evidence="2" id="KW-1185">Reference proteome</keyword>
<organism evidence="1 2">
    <name type="scientific">Dunaliella salina</name>
    <name type="common">Green alga</name>
    <name type="synonym">Protococcus salinus</name>
    <dbReference type="NCBI Taxonomy" id="3046"/>
    <lineage>
        <taxon>Eukaryota</taxon>
        <taxon>Viridiplantae</taxon>
        <taxon>Chlorophyta</taxon>
        <taxon>core chlorophytes</taxon>
        <taxon>Chlorophyceae</taxon>
        <taxon>CS clade</taxon>
        <taxon>Chlamydomonadales</taxon>
        <taxon>Dunaliellaceae</taxon>
        <taxon>Dunaliella</taxon>
    </lineage>
</organism>
<sequence length="80" mass="9056">MKEDTKLRYGDQAGPVFALATNKTMIPCHSAVHGWVAYNFFKIQDQRRCFRSLFINSSLPRFFGHFLASAMLLPKASTAT</sequence>
<dbReference type="Proteomes" id="UP000815325">
    <property type="component" value="Unassembled WGS sequence"/>
</dbReference>